<evidence type="ECO:0000313" key="3">
    <source>
        <dbReference type="Proteomes" id="UP000825367"/>
    </source>
</evidence>
<dbReference type="InterPro" id="IPR050627">
    <property type="entry name" value="Nitroreductase/BluB"/>
</dbReference>
<proteinExistence type="predicted"/>
<dbReference type="InterPro" id="IPR000415">
    <property type="entry name" value="Nitroreductase-like"/>
</dbReference>
<dbReference type="RefSeq" id="WP_071945640.1">
    <property type="nucleotide sequence ID" value="NZ_BAAAVX010000005.1"/>
</dbReference>
<dbReference type="Gene3D" id="3.40.109.10">
    <property type="entry name" value="NADH Oxidase"/>
    <property type="match status" value="1"/>
</dbReference>
<dbReference type="EMBL" id="CP080333">
    <property type="protein sequence ID" value="QYL19114.1"/>
    <property type="molecule type" value="Genomic_DNA"/>
</dbReference>
<name>A0ABX8VU29_9MYCO</name>
<dbReference type="InterPro" id="IPR029479">
    <property type="entry name" value="Nitroreductase"/>
</dbReference>
<dbReference type="NCBIfam" id="NF047509">
    <property type="entry name" value="Rv3131_FMN_oxido"/>
    <property type="match status" value="1"/>
</dbReference>
<feature type="domain" description="Nitroreductase" evidence="1">
    <location>
        <begin position="226"/>
        <end position="302"/>
    </location>
</feature>
<sequence>MAMSALDPQVIANAVELACRAPSVHNSQPWQWVAEGPSLKLFLDASRVPHATDLSGREAVISCGAVLDHLRVAVAAAGWQAIISKFPNPNEPDHLATVDFSALEFVTDAVRRRADAILARRTDRLPLAPPPDWTSFEAVLRSTIDTDGVTLRVLPDSLRPQLAEASRLTESLRRYDASYHAELAWWTAPYEVSDGVPYSSLVSVAERDRVDVARVFPATEHPDRRPEVSHDQSTIVVLSTYEDSRRAALDCGEVLSDVLLEATEAGLATCTLTHLTELEASRDVVRALTGAEDNPQLLIRIGLAPVITQSPPVTPRRPLRDVLEFRG</sequence>
<dbReference type="Pfam" id="PF00881">
    <property type="entry name" value="Nitroreductase"/>
    <property type="match status" value="1"/>
</dbReference>
<reference evidence="2 3" key="1">
    <citation type="submission" date="2021-07" db="EMBL/GenBank/DDBJ databases">
        <title>Whole genome sequencing of non-tuberculosis mycobacteria type-strains.</title>
        <authorList>
            <person name="Igarashi Y."/>
            <person name="Osugi A."/>
            <person name="Mitarai S."/>
        </authorList>
    </citation>
    <scope>NUCLEOTIDE SEQUENCE [LARGE SCALE GENOMIC DNA]</scope>
    <source>
        <strain evidence="2 3">JCM 16370</strain>
    </source>
</reference>
<dbReference type="SUPFAM" id="SSF55469">
    <property type="entry name" value="FMN-dependent nitroreductase-like"/>
    <property type="match status" value="1"/>
</dbReference>
<organism evidence="2 3">
    <name type="scientific">Mycolicibacterium pallens</name>
    <dbReference type="NCBI Taxonomy" id="370524"/>
    <lineage>
        <taxon>Bacteria</taxon>
        <taxon>Bacillati</taxon>
        <taxon>Actinomycetota</taxon>
        <taxon>Actinomycetes</taxon>
        <taxon>Mycobacteriales</taxon>
        <taxon>Mycobacteriaceae</taxon>
        <taxon>Mycolicibacterium</taxon>
    </lineage>
</organism>
<protein>
    <submittedName>
        <fullName evidence="2">Nitroreductase family protein</fullName>
    </submittedName>
</protein>
<dbReference type="Proteomes" id="UP000825367">
    <property type="component" value="Chromosome"/>
</dbReference>
<keyword evidence="3" id="KW-1185">Reference proteome</keyword>
<accession>A0ABX8VU29</accession>
<gene>
    <name evidence="2" type="ORF">K0O64_11840</name>
</gene>
<evidence type="ECO:0000259" key="1">
    <source>
        <dbReference type="Pfam" id="PF00881"/>
    </source>
</evidence>
<evidence type="ECO:0000313" key="2">
    <source>
        <dbReference type="EMBL" id="QYL19114.1"/>
    </source>
</evidence>
<dbReference type="PANTHER" id="PTHR23026:SF123">
    <property type="entry name" value="NAD(P)H NITROREDUCTASE RV3131-RELATED"/>
    <property type="match status" value="1"/>
</dbReference>
<dbReference type="PANTHER" id="PTHR23026">
    <property type="entry name" value="NADPH NITROREDUCTASE"/>
    <property type="match status" value="1"/>
</dbReference>